<evidence type="ECO:0000256" key="1">
    <source>
        <dbReference type="ARBA" id="ARBA00008857"/>
    </source>
</evidence>
<dbReference type="InterPro" id="IPR038488">
    <property type="entry name" value="Integrase_DNA-bd_sf"/>
</dbReference>
<dbReference type="PANTHER" id="PTHR30629">
    <property type="entry name" value="PROPHAGE INTEGRASE"/>
    <property type="match status" value="1"/>
</dbReference>
<dbReference type="InterPro" id="IPR011010">
    <property type="entry name" value="DNA_brk_join_enz"/>
</dbReference>
<dbReference type="InterPro" id="IPR002104">
    <property type="entry name" value="Integrase_catalytic"/>
</dbReference>
<dbReference type="AlphaFoldDB" id="A0A1P8EMM3"/>
<accession>A0A1P8EMM3</accession>
<dbReference type="Gene3D" id="1.10.443.10">
    <property type="entry name" value="Intergrase catalytic core"/>
    <property type="match status" value="1"/>
</dbReference>
<keyword evidence="3" id="KW-0238">DNA-binding</keyword>
<dbReference type="InterPro" id="IPR010998">
    <property type="entry name" value="Integrase_recombinase_N"/>
</dbReference>
<dbReference type="Gene3D" id="3.30.160.390">
    <property type="entry name" value="Integrase, DNA-binding domain"/>
    <property type="match status" value="1"/>
</dbReference>
<dbReference type="Proteomes" id="UP000185674">
    <property type="component" value="Chromosome"/>
</dbReference>
<evidence type="ECO:0000259" key="5">
    <source>
        <dbReference type="PROSITE" id="PS51898"/>
    </source>
</evidence>
<gene>
    <name evidence="6" type="ORF">BEN76_03190</name>
</gene>
<dbReference type="PANTHER" id="PTHR30629:SF2">
    <property type="entry name" value="PROPHAGE INTEGRASE INTS-RELATED"/>
    <property type="match status" value="1"/>
</dbReference>
<dbReference type="GO" id="GO:0006310">
    <property type="term" value="P:DNA recombination"/>
    <property type="evidence" value="ECO:0007669"/>
    <property type="project" value="UniProtKB-KW"/>
</dbReference>
<dbReference type="RefSeq" id="WP_076033551.1">
    <property type="nucleotide sequence ID" value="NZ_CP016896.1"/>
</dbReference>
<name>A0A1P8EMM3_9GAMM</name>
<dbReference type="InterPro" id="IPR053876">
    <property type="entry name" value="Phage_int_M"/>
</dbReference>
<dbReference type="STRING" id="487316.BEN76_03190"/>
<sequence>MLNDLKIKQLKAKEKVYRVADHSGLCIEVRPTGKKFWRFRYRFLNKPQMLTIGQYPEISLSYARTKTSEYREQLAKNIDPIAFQKNEKLEAIQSQAETFRAIAKEFCDHRKKTKSANWLYVRTHAYEVDIFPAIGDKPIKDVSSVDVKNIMDNAIKRVLKSGKGTGENKAISVRQIIAEVMQYAIISDRLVNDPTYALRGYIHTPETENAQPINSKDRKLIMPSIDKYPGSISTKNALKALIYTMLRTVEVRRGLKEYIDFEARTWTIPIASKSDILAGKRNMKKNRIHIVPLSDQVIDILKAQFAAYPDSPYIFPGVNSDTMIGPTTLNQAFRNMGLSHITMHDFRATASTDLNEANYNSNWIELQLAHVKGDKVKATYDHAKWLNDRRKMMQDWADMVDSWED</sequence>
<reference evidence="6 7" key="1">
    <citation type="submission" date="2016-08" db="EMBL/GenBank/DDBJ databases">
        <title>Complete genome sequence of Acinetobacter baylyi strain GFJ2.</title>
        <authorList>
            <person name="Tabata M."/>
            <person name="Kuboki S."/>
            <person name="Gibu N."/>
            <person name="Kinouchi Y."/>
            <person name="Vangnai A."/>
            <person name="Kasai D."/>
            <person name="Fukuda M."/>
        </authorList>
    </citation>
    <scope>NUCLEOTIDE SEQUENCE [LARGE SCALE GENOMIC DNA]</scope>
    <source>
        <strain evidence="6 7">GFJ2</strain>
    </source>
</reference>
<evidence type="ECO:0000256" key="2">
    <source>
        <dbReference type="ARBA" id="ARBA00022908"/>
    </source>
</evidence>
<proteinExistence type="inferred from homology"/>
<dbReference type="Pfam" id="PF13356">
    <property type="entry name" value="Arm-DNA-bind_3"/>
    <property type="match status" value="1"/>
</dbReference>
<dbReference type="CDD" id="cd00801">
    <property type="entry name" value="INT_P4_C"/>
    <property type="match status" value="1"/>
</dbReference>
<keyword evidence="2" id="KW-0229">DNA integration</keyword>
<evidence type="ECO:0000256" key="4">
    <source>
        <dbReference type="ARBA" id="ARBA00023172"/>
    </source>
</evidence>
<dbReference type="SUPFAM" id="SSF56349">
    <property type="entry name" value="DNA breaking-rejoining enzymes"/>
    <property type="match status" value="1"/>
</dbReference>
<feature type="domain" description="Tyr recombinase" evidence="5">
    <location>
        <begin position="208"/>
        <end position="393"/>
    </location>
</feature>
<dbReference type="Pfam" id="PF00589">
    <property type="entry name" value="Phage_integrase"/>
    <property type="match status" value="1"/>
</dbReference>
<keyword evidence="4" id="KW-0233">DNA recombination</keyword>
<evidence type="ECO:0000313" key="7">
    <source>
        <dbReference type="Proteomes" id="UP000185674"/>
    </source>
</evidence>
<comment type="similarity">
    <text evidence="1">Belongs to the 'phage' integrase family.</text>
</comment>
<dbReference type="InterPro" id="IPR013762">
    <property type="entry name" value="Integrase-like_cat_sf"/>
</dbReference>
<organism evidence="6 7">
    <name type="scientific">Acinetobacter soli</name>
    <dbReference type="NCBI Taxonomy" id="487316"/>
    <lineage>
        <taxon>Bacteria</taxon>
        <taxon>Pseudomonadati</taxon>
        <taxon>Pseudomonadota</taxon>
        <taxon>Gammaproteobacteria</taxon>
        <taxon>Moraxellales</taxon>
        <taxon>Moraxellaceae</taxon>
        <taxon>Acinetobacter</taxon>
    </lineage>
</organism>
<dbReference type="GO" id="GO:0003677">
    <property type="term" value="F:DNA binding"/>
    <property type="evidence" value="ECO:0007669"/>
    <property type="project" value="UniProtKB-KW"/>
</dbReference>
<protein>
    <submittedName>
        <fullName evidence="6">Integrase</fullName>
    </submittedName>
</protein>
<evidence type="ECO:0000256" key="3">
    <source>
        <dbReference type="ARBA" id="ARBA00023125"/>
    </source>
</evidence>
<evidence type="ECO:0000313" key="6">
    <source>
        <dbReference type="EMBL" id="APV37491.1"/>
    </source>
</evidence>
<dbReference type="EMBL" id="CP016896">
    <property type="protein sequence ID" value="APV37491.1"/>
    <property type="molecule type" value="Genomic_DNA"/>
</dbReference>
<dbReference type="Gene3D" id="1.10.150.130">
    <property type="match status" value="1"/>
</dbReference>
<dbReference type="PROSITE" id="PS51898">
    <property type="entry name" value="TYR_RECOMBINASE"/>
    <property type="match status" value="1"/>
</dbReference>
<dbReference type="GO" id="GO:0015074">
    <property type="term" value="P:DNA integration"/>
    <property type="evidence" value="ECO:0007669"/>
    <property type="project" value="UniProtKB-KW"/>
</dbReference>
<dbReference type="InterPro" id="IPR025166">
    <property type="entry name" value="Integrase_DNA_bind_dom"/>
</dbReference>
<dbReference type="KEGG" id="asol:BEN76_03190"/>
<dbReference type="InterPro" id="IPR050808">
    <property type="entry name" value="Phage_Integrase"/>
</dbReference>
<dbReference type="Pfam" id="PF22022">
    <property type="entry name" value="Phage_int_M"/>
    <property type="match status" value="1"/>
</dbReference>